<evidence type="ECO:0000313" key="4">
    <source>
        <dbReference type="EMBL" id="KAL2807918.1"/>
    </source>
</evidence>
<protein>
    <recommendedName>
        <fullName evidence="3">Ketoreductase domain-containing protein</fullName>
    </recommendedName>
</protein>
<dbReference type="SUPFAM" id="SSF51735">
    <property type="entry name" value="NAD(P)-binding Rossmann-fold domains"/>
    <property type="match status" value="1"/>
</dbReference>
<sequence length="308" mass="32703">MSSNNHIDLSFHTELASKTVIVTGGAGGIGAATAKVFNTYGANVVLADIPSSSELAEKTIATFSYPEKASFVPVDILNWEQMTHLFRSTVERFGGIDTVVANAGIMEKTETLDIESVDADGNLLESTGAFRVIDVNVKGTLNTLRLAMHHMKSSTGETSSRKSIVLVASTSGYFGGTGVSAYVSSKHAIIGLLRSSHITAKRHGITVTGIAPFFTTTNITAKAGKQWEADGLKPNAPDDVGLAIAQNSIEADSGTCTLVAGTFRKEMEQSRSQIMSQWVGKDIWDFFQKAFKIISGSGGYNLPKANSA</sequence>
<evidence type="ECO:0000256" key="2">
    <source>
        <dbReference type="ARBA" id="ARBA00023002"/>
    </source>
</evidence>
<proteinExistence type="inferred from homology"/>
<dbReference type="SMART" id="SM00822">
    <property type="entry name" value="PKS_KR"/>
    <property type="match status" value="1"/>
</dbReference>
<name>A0ABR4GXJ4_9EURO</name>
<dbReference type="InterPro" id="IPR002347">
    <property type="entry name" value="SDR_fam"/>
</dbReference>
<reference evidence="4 5" key="1">
    <citation type="submission" date="2024-07" db="EMBL/GenBank/DDBJ databases">
        <title>Section-level genome sequencing and comparative genomics of Aspergillus sections Usti and Cavernicolus.</title>
        <authorList>
            <consortium name="Lawrence Berkeley National Laboratory"/>
            <person name="Nybo J.L."/>
            <person name="Vesth T.C."/>
            <person name="Theobald S."/>
            <person name="Frisvad J.C."/>
            <person name="Larsen T.O."/>
            <person name="Kjaerboelling I."/>
            <person name="Rothschild-Mancinelli K."/>
            <person name="Lyhne E.K."/>
            <person name="Kogle M.E."/>
            <person name="Barry K."/>
            <person name="Clum A."/>
            <person name="Na H."/>
            <person name="Ledsgaard L."/>
            <person name="Lin J."/>
            <person name="Lipzen A."/>
            <person name="Kuo A."/>
            <person name="Riley R."/>
            <person name="Mondo S."/>
            <person name="Labutti K."/>
            <person name="Haridas S."/>
            <person name="Pangalinan J."/>
            <person name="Salamov A.A."/>
            <person name="Simmons B.A."/>
            <person name="Magnuson J.K."/>
            <person name="Chen J."/>
            <person name="Drula E."/>
            <person name="Henrissat B."/>
            <person name="Wiebenga A."/>
            <person name="Lubbers R.J."/>
            <person name="Gomes A.C."/>
            <person name="Makela M.R."/>
            <person name="Stajich J."/>
            <person name="Grigoriev I.V."/>
            <person name="Mortensen U.H."/>
            <person name="De Vries R.P."/>
            <person name="Baker S.E."/>
            <person name="Andersen M.R."/>
        </authorList>
    </citation>
    <scope>NUCLEOTIDE SEQUENCE [LARGE SCALE GENOMIC DNA]</scope>
    <source>
        <strain evidence="4 5">CBS 588.65</strain>
    </source>
</reference>
<comment type="caution">
    <text evidence="4">The sequence shown here is derived from an EMBL/GenBank/DDBJ whole genome shotgun (WGS) entry which is preliminary data.</text>
</comment>
<keyword evidence="5" id="KW-1185">Reference proteome</keyword>
<dbReference type="InterPro" id="IPR057326">
    <property type="entry name" value="KR_dom"/>
</dbReference>
<dbReference type="PANTHER" id="PTHR43180">
    <property type="entry name" value="3-OXOACYL-(ACYL-CARRIER-PROTEIN) REDUCTASE (AFU_ORTHOLOGUE AFUA_6G11210)"/>
    <property type="match status" value="1"/>
</dbReference>
<comment type="similarity">
    <text evidence="1">Belongs to the short-chain dehydrogenases/reductases (SDR) family.</text>
</comment>
<organism evidence="4 5">
    <name type="scientific">Aspergillus granulosus</name>
    <dbReference type="NCBI Taxonomy" id="176169"/>
    <lineage>
        <taxon>Eukaryota</taxon>
        <taxon>Fungi</taxon>
        <taxon>Dikarya</taxon>
        <taxon>Ascomycota</taxon>
        <taxon>Pezizomycotina</taxon>
        <taxon>Eurotiomycetes</taxon>
        <taxon>Eurotiomycetidae</taxon>
        <taxon>Eurotiales</taxon>
        <taxon>Aspergillaceae</taxon>
        <taxon>Aspergillus</taxon>
        <taxon>Aspergillus subgen. Nidulantes</taxon>
    </lineage>
</organism>
<keyword evidence="2" id="KW-0560">Oxidoreductase</keyword>
<dbReference type="InterPro" id="IPR036291">
    <property type="entry name" value="NAD(P)-bd_dom_sf"/>
</dbReference>
<feature type="domain" description="Ketoreductase" evidence="3">
    <location>
        <begin position="18"/>
        <end position="213"/>
    </location>
</feature>
<evidence type="ECO:0000259" key="3">
    <source>
        <dbReference type="SMART" id="SM00822"/>
    </source>
</evidence>
<dbReference type="PANTHER" id="PTHR43180:SF66">
    <property type="entry name" value="SHORT-CHAIN DEHYDROGENASE_REDUCTASE FAMILY PROTEIN"/>
    <property type="match status" value="1"/>
</dbReference>
<dbReference type="PRINTS" id="PR00081">
    <property type="entry name" value="GDHRDH"/>
</dbReference>
<gene>
    <name evidence="4" type="ORF">BJX63DRAFT_439781</name>
</gene>
<evidence type="ECO:0000313" key="5">
    <source>
        <dbReference type="Proteomes" id="UP001610334"/>
    </source>
</evidence>
<evidence type="ECO:0000256" key="1">
    <source>
        <dbReference type="ARBA" id="ARBA00006484"/>
    </source>
</evidence>
<dbReference type="Proteomes" id="UP001610334">
    <property type="component" value="Unassembled WGS sequence"/>
</dbReference>
<accession>A0ABR4GXJ4</accession>
<dbReference type="EMBL" id="JBFXLT010000126">
    <property type="protein sequence ID" value="KAL2807918.1"/>
    <property type="molecule type" value="Genomic_DNA"/>
</dbReference>
<dbReference type="Pfam" id="PF00106">
    <property type="entry name" value="adh_short"/>
    <property type="match status" value="1"/>
</dbReference>
<dbReference type="Gene3D" id="3.40.50.720">
    <property type="entry name" value="NAD(P)-binding Rossmann-like Domain"/>
    <property type="match status" value="1"/>
</dbReference>